<dbReference type="OrthoDB" id="5476461at2"/>
<comment type="caution">
    <text evidence="5">The sequence shown here is derived from an EMBL/GenBank/DDBJ whole genome shotgun (WGS) entry which is preliminary data.</text>
</comment>
<dbReference type="InterPro" id="IPR041664">
    <property type="entry name" value="AAA_16"/>
</dbReference>
<evidence type="ECO:0000256" key="1">
    <source>
        <dbReference type="ARBA" id="ARBA00022741"/>
    </source>
</evidence>
<organism evidence="5 6">
    <name type="scientific">Streptomyces solincola</name>
    <dbReference type="NCBI Taxonomy" id="2100817"/>
    <lineage>
        <taxon>Bacteria</taxon>
        <taxon>Bacillati</taxon>
        <taxon>Actinomycetota</taxon>
        <taxon>Actinomycetes</taxon>
        <taxon>Kitasatosporales</taxon>
        <taxon>Streptomycetaceae</taxon>
        <taxon>Streptomyces</taxon>
    </lineage>
</organism>
<dbReference type="GO" id="GO:0005524">
    <property type="term" value="F:ATP binding"/>
    <property type="evidence" value="ECO:0007669"/>
    <property type="project" value="UniProtKB-KW"/>
</dbReference>
<evidence type="ECO:0000313" key="6">
    <source>
        <dbReference type="Proteomes" id="UP000239322"/>
    </source>
</evidence>
<dbReference type="SUPFAM" id="SSF52540">
    <property type="entry name" value="P-loop containing nucleoside triphosphate hydrolases"/>
    <property type="match status" value="1"/>
</dbReference>
<dbReference type="GO" id="GO:0004016">
    <property type="term" value="F:adenylate cyclase activity"/>
    <property type="evidence" value="ECO:0007669"/>
    <property type="project" value="TreeGrafter"/>
</dbReference>
<dbReference type="Pfam" id="PF13191">
    <property type="entry name" value="AAA_16"/>
    <property type="match status" value="1"/>
</dbReference>
<dbReference type="GO" id="GO:0005737">
    <property type="term" value="C:cytoplasm"/>
    <property type="evidence" value="ECO:0007669"/>
    <property type="project" value="TreeGrafter"/>
</dbReference>
<dbReference type="PANTHER" id="PTHR16305:SF35">
    <property type="entry name" value="TRANSCRIPTIONAL ACTIVATOR DOMAIN"/>
    <property type="match status" value="1"/>
</dbReference>
<feature type="domain" description="Orc1-like AAA ATPase" evidence="4">
    <location>
        <begin position="26"/>
        <end position="207"/>
    </location>
</feature>
<dbReference type="RefSeq" id="WP_146132694.1">
    <property type="nucleotide sequence ID" value="NZ_PVLV01000576.1"/>
</dbReference>
<dbReference type="AlphaFoldDB" id="A0A2S9PNV1"/>
<evidence type="ECO:0000256" key="3">
    <source>
        <dbReference type="SAM" id="MobiDB-lite"/>
    </source>
</evidence>
<feature type="compositionally biased region" description="Gly residues" evidence="3">
    <location>
        <begin position="13"/>
        <end position="24"/>
    </location>
</feature>
<accession>A0A2S9PNV1</accession>
<evidence type="ECO:0000313" key="5">
    <source>
        <dbReference type="EMBL" id="PRH76100.1"/>
    </source>
</evidence>
<dbReference type="InterPro" id="IPR027417">
    <property type="entry name" value="P-loop_NTPase"/>
</dbReference>
<keyword evidence="6" id="KW-1185">Reference proteome</keyword>
<sequence length="436" mass="45127">MERRSFAEQGAGAEPGGGSGFAGSGFVGRGPELRRLREVLAAGACVVVVRGEAGTGVSRLVDEALGHPAFTGWAQLRGGCPQPASGAAAGGVRSGAVADAPADGLADALAEALAGLPYRPSSQARLPALTGVVGLIVPELADRLPEPPASAADPEVRRALLPRAIRVLLAVQGDTVLVIEDVHRADAAGLELLHRLIESMPPRLRVVVTERVAPGLPLFGVRVPPRVRVAEVGVRPWTPEETGAFVRRWVGERAYGEEPGLAGLVHRRTAGHPGAAEALLAEAAGGAMTGAADRGAVAAEADPAPAPVPVPVPVSVSVDVEETVPGRVRRTEPDPVREAGADGVREAGALLDAVARGLVPVRVRREWAWRWGRLTEDARRVVQAAAVLDRAASVGVLAEVAGLEPARGEDAAALAVRHAVLREEGPCLVFRHPLDR</sequence>
<dbReference type="PANTHER" id="PTHR16305">
    <property type="entry name" value="TESTICULAR SOLUBLE ADENYLYL CYCLASE"/>
    <property type="match status" value="1"/>
</dbReference>
<dbReference type="Proteomes" id="UP000239322">
    <property type="component" value="Unassembled WGS sequence"/>
</dbReference>
<evidence type="ECO:0000259" key="4">
    <source>
        <dbReference type="Pfam" id="PF13191"/>
    </source>
</evidence>
<dbReference type="EMBL" id="PVLV01000576">
    <property type="protein sequence ID" value="PRH76100.1"/>
    <property type="molecule type" value="Genomic_DNA"/>
</dbReference>
<keyword evidence="1" id="KW-0547">Nucleotide-binding</keyword>
<gene>
    <name evidence="5" type="ORF">C6N75_27410</name>
</gene>
<evidence type="ECO:0000256" key="2">
    <source>
        <dbReference type="ARBA" id="ARBA00022840"/>
    </source>
</evidence>
<keyword evidence="2" id="KW-0067">ATP-binding</keyword>
<reference evidence="5 6" key="1">
    <citation type="submission" date="2018-03" db="EMBL/GenBank/DDBJ databases">
        <title>Novel Streptomyces sp. from soil.</title>
        <authorList>
            <person name="Tan G.Y.A."/>
            <person name="Lee Z.Y."/>
        </authorList>
    </citation>
    <scope>NUCLEOTIDE SEQUENCE [LARGE SCALE GENOMIC DNA]</scope>
    <source>
        <strain evidence="5 6">ST5x</strain>
    </source>
</reference>
<protein>
    <recommendedName>
        <fullName evidence="4">Orc1-like AAA ATPase domain-containing protein</fullName>
    </recommendedName>
</protein>
<feature type="region of interest" description="Disordered" evidence="3">
    <location>
        <begin position="1"/>
        <end position="24"/>
    </location>
</feature>
<feature type="non-terminal residue" evidence="5">
    <location>
        <position position="436"/>
    </location>
</feature>
<name>A0A2S9PNV1_9ACTN</name>
<proteinExistence type="predicted"/>